<dbReference type="Gene3D" id="1.20.140.150">
    <property type="match status" value="1"/>
</dbReference>
<feature type="transmembrane region" description="Helical" evidence="11">
    <location>
        <begin position="597"/>
        <end position="615"/>
    </location>
</feature>
<protein>
    <recommendedName>
        <fullName evidence="3">Transmembrane protein 182</fullName>
    </recommendedName>
</protein>
<dbReference type="PANTHER" id="PTHR32012:SF0">
    <property type="entry name" value="TRANSMEMBRANE PROTEIN 182"/>
    <property type="match status" value="1"/>
</dbReference>
<dbReference type="Pfam" id="PF13903">
    <property type="entry name" value="Claudin_2"/>
    <property type="match status" value="1"/>
</dbReference>
<evidence type="ECO:0000313" key="13">
    <source>
        <dbReference type="Proteomes" id="UP001369086"/>
    </source>
</evidence>
<feature type="transmembrane region" description="Helical" evidence="11">
    <location>
        <begin position="645"/>
        <end position="667"/>
    </location>
</feature>
<evidence type="ECO:0000256" key="1">
    <source>
        <dbReference type="ARBA" id="ARBA00004651"/>
    </source>
</evidence>
<evidence type="ECO:0000256" key="11">
    <source>
        <dbReference type="SAM" id="Phobius"/>
    </source>
</evidence>
<proteinExistence type="inferred from homology"/>
<comment type="similarity">
    <text evidence="2">Belongs to the TMEM182 family.</text>
</comment>
<evidence type="ECO:0000256" key="10">
    <source>
        <dbReference type="ARBA" id="ARBA00023180"/>
    </source>
</evidence>
<organism evidence="12 13">
    <name type="scientific">Huso huso</name>
    <name type="common">Beluga</name>
    <name type="synonym">Acipenser huso</name>
    <dbReference type="NCBI Taxonomy" id="61971"/>
    <lineage>
        <taxon>Eukaryota</taxon>
        <taxon>Metazoa</taxon>
        <taxon>Chordata</taxon>
        <taxon>Craniata</taxon>
        <taxon>Vertebrata</taxon>
        <taxon>Euteleostomi</taxon>
        <taxon>Actinopterygii</taxon>
        <taxon>Chondrostei</taxon>
        <taxon>Acipenseriformes</taxon>
        <taxon>Acipenseridae</taxon>
        <taxon>Huso</taxon>
    </lineage>
</organism>
<comment type="caution">
    <text evidence="12">The sequence shown here is derived from an EMBL/GenBank/DDBJ whole genome shotgun (WGS) entry which is preliminary data.</text>
</comment>
<keyword evidence="5" id="KW-0517">Myogenesis</keyword>
<comment type="subcellular location">
    <subcellularLocation>
        <location evidence="1">Cell membrane</location>
        <topology evidence="1">Multi-pass membrane protein</topology>
    </subcellularLocation>
</comment>
<accession>A0ABR0ZQA1</accession>
<reference evidence="12 13" key="1">
    <citation type="submission" date="2021-05" db="EMBL/GenBank/DDBJ databases">
        <authorList>
            <person name="Zahm M."/>
            <person name="Klopp C."/>
            <person name="Cabau C."/>
            <person name="Kuhl H."/>
            <person name="Suciu R."/>
            <person name="Ciorpac M."/>
            <person name="Holostenco D."/>
            <person name="Gessner J."/>
            <person name="Wuertz S."/>
            <person name="Hohne C."/>
            <person name="Stock M."/>
            <person name="Gislard M."/>
            <person name="Lluch J."/>
            <person name="Milhes M."/>
            <person name="Lampietro C."/>
            <person name="Lopez Roques C."/>
            <person name="Donnadieu C."/>
            <person name="Du K."/>
            <person name="Schartl M."/>
            <person name="Guiguen Y."/>
        </authorList>
    </citation>
    <scope>NUCLEOTIDE SEQUENCE [LARGE SCALE GENOMIC DNA]</scope>
    <source>
        <strain evidence="12">Hh-F2</strain>
        <tissue evidence="12">Blood</tissue>
    </source>
</reference>
<keyword evidence="13" id="KW-1185">Reference proteome</keyword>
<dbReference type="EMBL" id="JAHFZB010000008">
    <property type="protein sequence ID" value="KAK6486751.1"/>
    <property type="molecule type" value="Genomic_DNA"/>
</dbReference>
<keyword evidence="10" id="KW-0325">Glycoprotein</keyword>
<evidence type="ECO:0000256" key="6">
    <source>
        <dbReference type="ARBA" id="ARBA00022692"/>
    </source>
</evidence>
<evidence type="ECO:0000256" key="9">
    <source>
        <dbReference type="ARBA" id="ARBA00023136"/>
    </source>
</evidence>
<evidence type="ECO:0000256" key="3">
    <source>
        <dbReference type="ARBA" id="ARBA00014600"/>
    </source>
</evidence>
<evidence type="ECO:0000256" key="8">
    <source>
        <dbReference type="ARBA" id="ARBA00022989"/>
    </source>
</evidence>
<dbReference type="InterPro" id="IPR004031">
    <property type="entry name" value="PMP22/EMP/MP20/Claudin"/>
</dbReference>
<name>A0ABR0ZQA1_HUSHU</name>
<keyword evidence="4" id="KW-1003">Cell membrane</keyword>
<evidence type="ECO:0000256" key="7">
    <source>
        <dbReference type="ARBA" id="ARBA00022729"/>
    </source>
</evidence>
<feature type="transmembrane region" description="Helical" evidence="11">
    <location>
        <begin position="560"/>
        <end position="585"/>
    </location>
</feature>
<keyword evidence="8 11" id="KW-1133">Transmembrane helix</keyword>
<keyword evidence="9 11" id="KW-0472">Membrane</keyword>
<keyword evidence="7" id="KW-0732">Signal</keyword>
<evidence type="ECO:0000256" key="2">
    <source>
        <dbReference type="ARBA" id="ARBA00006418"/>
    </source>
</evidence>
<dbReference type="PANTHER" id="PTHR32012">
    <property type="entry name" value="TRANSMEMBRANE PROTEIN 182-RELATED"/>
    <property type="match status" value="1"/>
</dbReference>
<evidence type="ECO:0000313" key="12">
    <source>
        <dbReference type="EMBL" id="KAK6486751.1"/>
    </source>
</evidence>
<evidence type="ECO:0000256" key="5">
    <source>
        <dbReference type="ARBA" id="ARBA00022541"/>
    </source>
</evidence>
<evidence type="ECO:0000256" key="4">
    <source>
        <dbReference type="ARBA" id="ARBA00022475"/>
    </source>
</evidence>
<sequence>MPPLLMLAVKLCSSCCLFERIIGFFWLLKNQNNGTKLNAVPLERSDMVTSPKKTDTTYHHEGFFWRCWFGGKLAEDNIWKFWFTGSSLWWGSTTVLPDRSCSGSRSPDLPTISGSELLQWEQVSGPPHDLRQRNCCTPLSGGLRPPYSCGGGGKQRQFLLFCSWRWWWRRQRQLLLLCSWRWWRQRQLLLLCSLAVVSSCSSAPSGGSGGGGGGRGSSCCSALLAVVVAEAMGLMLATQREAVAVLAPLLWQLGWCAPGLSLYFLPFWLLGRQRWLLPFSSRDGSRCTNRHASSAGVDGDSRHCSSAGGGGTSRYSPLCWQLGSLGLWARLPSLRAVGNSSFLGCGDSSLLGCGRLLPFWAVDAPTPPLGLWTFGSPPLNGTFGGSPTQAWDVRAPPTQAWDAGLLPLRRGTLGLLPLGCGRQAPPAWAVDAQAPPARAVDALAPPARAVDALAPPAWAVEAKPAGILPLLVATGTAGILPLLVDLLPGLLNRMATGIDWASSPAFSRIQSRSLMASSAIFFSNQPPSKLCMHSYLFPFPVTTPAHNSTSYDTAVIYRGFWSVFMLVGVAAVVMAGFIIICAAPFASHKLYKAGGGLFLIASVFFSAVVVMYVIWVQVLSTMTDYKQQQKTSLCPDFQINIRYGWSFMLAPVGVFFSFLAGMLFLLIGRTVQMHYN</sequence>
<dbReference type="Proteomes" id="UP001369086">
    <property type="component" value="Unassembled WGS sequence"/>
</dbReference>
<gene>
    <name evidence="12" type="ORF">HHUSO_G10413</name>
</gene>
<keyword evidence="6 11" id="KW-0812">Transmembrane</keyword>
<dbReference type="InterPro" id="IPR026763">
    <property type="entry name" value="TMEM182"/>
</dbReference>